<dbReference type="Pfam" id="PF05893">
    <property type="entry name" value="LuxC"/>
    <property type="match status" value="1"/>
</dbReference>
<proteinExistence type="predicted"/>
<reference evidence="3" key="1">
    <citation type="journal article" date="2019" name="Int. J. Syst. Evol. Microbiol.">
        <title>The Global Catalogue of Microorganisms (GCM) 10K type strain sequencing project: providing services to taxonomists for standard genome sequencing and annotation.</title>
        <authorList>
            <consortium name="The Broad Institute Genomics Platform"/>
            <consortium name="The Broad Institute Genome Sequencing Center for Infectious Disease"/>
            <person name="Wu L."/>
            <person name="Ma J."/>
        </authorList>
    </citation>
    <scope>NUCLEOTIDE SEQUENCE [LARGE SCALE GENOMIC DNA]</scope>
    <source>
        <strain evidence="3">JCM 17633</strain>
    </source>
</reference>
<accession>A0ABP8CUS0</accession>
<evidence type="ECO:0000313" key="2">
    <source>
        <dbReference type="EMBL" id="GAA4243672.1"/>
    </source>
</evidence>
<protein>
    <submittedName>
        <fullName evidence="2">Acyl-CoA reductase</fullName>
    </submittedName>
</protein>
<evidence type="ECO:0000256" key="1">
    <source>
        <dbReference type="ARBA" id="ARBA00022857"/>
    </source>
</evidence>
<dbReference type="InterPro" id="IPR008670">
    <property type="entry name" value="CoA_reduct_LuxC"/>
</dbReference>
<dbReference type="EMBL" id="BAABCB010000018">
    <property type="protein sequence ID" value="GAA4243672.1"/>
    <property type="molecule type" value="Genomic_DNA"/>
</dbReference>
<dbReference type="SUPFAM" id="SSF53720">
    <property type="entry name" value="ALDH-like"/>
    <property type="match status" value="1"/>
</dbReference>
<organism evidence="2 3">
    <name type="scientific">Winogradskyella damuponensis</name>
    <dbReference type="NCBI Taxonomy" id="943939"/>
    <lineage>
        <taxon>Bacteria</taxon>
        <taxon>Pseudomonadati</taxon>
        <taxon>Bacteroidota</taxon>
        <taxon>Flavobacteriia</taxon>
        <taxon>Flavobacteriales</taxon>
        <taxon>Flavobacteriaceae</taxon>
        <taxon>Winogradskyella</taxon>
    </lineage>
</organism>
<dbReference type="Proteomes" id="UP001501682">
    <property type="component" value="Unassembled WGS sequence"/>
</dbReference>
<gene>
    <name evidence="2" type="ORF">GCM10022292_19180</name>
</gene>
<evidence type="ECO:0000313" key="3">
    <source>
        <dbReference type="Proteomes" id="UP001501682"/>
    </source>
</evidence>
<name>A0ABP8CUS0_9FLAO</name>
<keyword evidence="1" id="KW-0521">NADP</keyword>
<sequence>MRKFAIAKIEPKHRITKQYMDLQQRINAFVKLGEFINQFQQNKISKNDKIEANDLFFDGFKHQIKLAQEHNGWFTQQNITFTLENWSNVLSNKNINRWIEKYQFNINNPKTVAIIMAGNIPLVGFHDFLSVLISGHNVLVKQSSNDKHLLPFLAKYLEVIEPNFKGKIKFTEEKLENFDAVIATGSDNTARYFEYYFKDKPSIIRKNRNSVAILTGNETNEELEALSHDIFRYYGLGCRNVSKLFVPKDYNFDAFFNAVYKWHPIINESKYANNYDYNKAVYLMSEFDMLENGFLMIKEDESYASPIATLFYEYYDNKTDLEHKLKTDADKIQCIVANNFSTDEIIFGKTQKPQLWEYADNIDTVEFLLKM</sequence>
<keyword evidence="3" id="KW-1185">Reference proteome</keyword>
<comment type="caution">
    <text evidence="2">The sequence shown here is derived from an EMBL/GenBank/DDBJ whole genome shotgun (WGS) entry which is preliminary data.</text>
</comment>
<dbReference type="InterPro" id="IPR016161">
    <property type="entry name" value="Ald_DH/histidinol_DH"/>
</dbReference>